<organism evidence="1 2">
    <name type="scientific">Arachis hypogaea</name>
    <name type="common">Peanut</name>
    <dbReference type="NCBI Taxonomy" id="3818"/>
    <lineage>
        <taxon>Eukaryota</taxon>
        <taxon>Viridiplantae</taxon>
        <taxon>Streptophyta</taxon>
        <taxon>Embryophyta</taxon>
        <taxon>Tracheophyta</taxon>
        <taxon>Spermatophyta</taxon>
        <taxon>Magnoliopsida</taxon>
        <taxon>eudicotyledons</taxon>
        <taxon>Gunneridae</taxon>
        <taxon>Pentapetalae</taxon>
        <taxon>rosids</taxon>
        <taxon>fabids</taxon>
        <taxon>Fabales</taxon>
        <taxon>Fabaceae</taxon>
        <taxon>Papilionoideae</taxon>
        <taxon>50 kb inversion clade</taxon>
        <taxon>dalbergioids sensu lato</taxon>
        <taxon>Dalbergieae</taxon>
        <taxon>Pterocarpus clade</taxon>
        <taxon>Arachis</taxon>
    </lineage>
</organism>
<gene>
    <name evidence="1" type="ORF">Ahy_A03g013204</name>
</gene>
<accession>A0A445DUZ4</accession>
<dbReference type="STRING" id="3818.A0A445DUZ4"/>
<evidence type="ECO:0000313" key="1">
    <source>
        <dbReference type="EMBL" id="RYR66986.1"/>
    </source>
</evidence>
<name>A0A445DUZ4_ARAHY</name>
<proteinExistence type="predicted"/>
<comment type="caution">
    <text evidence="1">The sequence shown here is derived from an EMBL/GenBank/DDBJ whole genome shotgun (WGS) entry which is preliminary data.</text>
</comment>
<dbReference type="AlphaFoldDB" id="A0A445DUZ4"/>
<dbReference type="Proteomes" id="UP000289738">
    <property type="component" value="Chromosome A03"/>
</dbReference>
<sequence length="82" mass="9589">MAPADSIFNECNENLKSVLWEIRLNLKTEKSTRRTIICEEKYVNFEAGMENKNKVGSLHTWHLLIHGLKCLVYRRLICPVTK</sequence>
<dbReference type="EMBL" id="SDMP01000003">
    <property type="protein sequence ID" value="RYR66986.1"/>
    <property type="molecule type" value="Genomic_DNA"/>
</dbReference>
<keyword evidence="2" id="KW-1185">Reference proteome</keyword>
<protein>
    <submittedName>
        <fullName evidence="1">Uncharacterized protein</fullName>
    </submittedName>
</protein>
<reference evidence="1 2" key="1">
    <citation type="submission" date="2019-01" db="EMBL/GenBank/DDBJ databases">
        <title>Sequencing of cultivated peanut Arachis hypogaea provides insights into genome evolution and oil improvement.</title>
        <authorList>
            <person name="Chen X."/>
        </authorList>
    </citation>
    <scope>NUCLEOTIDE SEQUENCE [LARGE SCALE GENOMIC DNA]</scope>
    <source>
        <strain evidence="2">cv. Fuhuasheng</strain>
        <tissue evidence="1">Leaves</tissue>
    </source>
</reference>
<evidence type="ECO:0000313" key="2">
    <source>
        <dbReference type="Proteomes" id="UP000289738"/>
    </source>
</evidence>